<dbReference type="AlphaFoldDB" id="A0A2S5A7W8"/>
<dbReference type="Pfam" id="PF01381">
    <property type="entry name" value="HTH_3"/>
    <property type="match status" value="1"/>
</dbReference>
<sequence length="71" mass="8007">MNDFNLGIFIKEHRKEAGLTQLQLANLAGVGKTTVFDIEKNKGTVSWNTLLSVLKVLNIEIQFKSPIHKQQ</sequence>
<evidence type="ECO:0000313" key="2">
    <source>
        <dbReference type="EMBL" id="POY38701.1"/>
    </source>
</evidence>
<evidence type="ECO:0000259" key="1">
    <source>
        <dbReference type="PROSITE" id="PS50943"/>
    </source>
</evidence>
<dbReference type="CDD" id="cd00093">
    <property type="entry name" value="HTH_XRE"/>
    <property type="match status" value="1"/>
</dbReference>
<dbReference type="InterPro" id="IPR010982">
    <property type="entry name" value="Lambda_DNA-bd_dom_sf"/>
</dbReference>
<accession>A0A2S5A7W8</accession>
<dbReference type="EMBL" id="PQVG01000006">
    <property type="protein sequence ID" value="POY38701.1"/>
    <property type="molecule type" value="Genomic_DNA"/>
</dbReference>
<comment type="caution">
    <text evidence="2">The sequence shown here is derived from an EMBL/GenBank/DDBJ whole genome shotgun (WGS) entry which is preliminary data.</text>
</comment>
<dbReference type="Gene3D" id="1.10.260.40">
    <property type="entry name" value="lambda repressor-like DNA-binding domains"/>
    <property type="match status" value="1"/>
</dbReference>
<proteinExistence type="predicted"/>
<evidence type="ECO:0000313" key="3">
    <source>
        <dbReference type="Proteomes" id="UP000237310"/>
    </source>
</evidence>
<gene>
    <name evidence="2" type="ORF">C3L50_11205</name>
</gene>
<organism evidence="2 3">
    <name type="scientific">Flavobacterium alvei</name>
    <dbReference type="NCBI Taxonomy" id="2080416"/>
    <lineage>
        <taxon>Bacteria</taxon>
        <taxon>Pseudomonadati</taxon>
        <taxon>Bacteroidota</taxon>
        <taxon>Flavobacteriia</taxon>
        <taxon>Flavobacteriales</taxon>
        <taxon>Flavobacteriaceae</taxon>
        <taxon>Flavobacterium</taxon>
    </lineage>
</organism>
<dbReference type="OrthoDB" id="1122334at2"/>
<keyword evidence="3" id="KW-1185">Reference proteome</keyword>
<dbReference type="RefSeq" id="WP_103806276.1">
    <property type="nucleotide sequence ID" value="NZ_PQVG01000006.1"/>
</dbReference>
<dbReference type="Proteomes" id="UP000237310">
    <property type="component" value="Unassembled WGS sequence"/>
</dbReference>
<reference evidence="2 3" key="1">
    <citation type="submission" date="2018-01" db="EMBL/GenBank/DDBJ databases">
        <authorList>
            <person name="Gaut B.S."/>
            <person name="Morton B.R."/>
            <person name="Clegg M.T."/>
            <person name="Duvall M.R."/>
        </authorList>
    </citation>
    <scope>NUCLEOTIDE SEQUENCE [LARGE SCALE GENOMIC DNA]</scope>
    <source>
        <strain evidence="2 3">HR-AY</strain>
    </source>
</reference>
<dbReference type="SMART" id="SM00530">
    <property type="entry name" value="HTH_XRE"/>
    <property type="match status" value="1"/>
</dbReference>
<protein>
    <submittedName>
        <fullName evidence="2">Transcriptional regulator</fullName>
    </submittedName>
</protein>
<name>A0A2S5A7W8_9FLAO</name>
<dbReference type="GO" id="GO:0003677">
    <property type="term" value="F:DNA binding"/>
    <property type="evidence" value="ECO:0007669"/>
    <property type="project" value="InterPro"/>
</dbReference>
<dbReference type="InterPro" id="IPR001387">
    <property type="entry name" value="Cro/C1-type_HTH"/>
</dbReference>
<dbReference type="PROSITE" id="PS50943">
    <property type="entry name" value="HTH_CROC1"/>
    <property type="match status" value="1"/>
</dbReference>
<dbReference type="SUPFAM" id="SSF47413">
    <property type="entry name" value="lambda repressor-like DNA-binding domains"/>
    <property type="match status" value="1"/>
</dbReference>
<feature type="domain" description="HTH cro/C1-type" evidence="1">
    <location>
        <begin position="10"/>
        <end position="64"/>
    </location>
</feature>